<dbReference type="EMBL" id="JAHSPG010000018">
    <property type="protein sequence ID" value="MBV4360510.1"/>
    <property type="molecule type" value="Genomic_DNA"/>
</dbReference>
<proteinExistence type="predicted"/>
<reference evidence="1" key="1">
    <citation type="submission" date="2021-06" db="EMBL/GenBank/DDBJ databases">
        <authorList>
            <person name="Huq M.A."/>
        </authorList>
    </citation>
    <scope>NUCLEOTIDE SEQUENCE</scope>
    <source>
        <strain evidence="1">MAH-26</strain>
    </source>
</reference>
<evidence type="ECO:0000313" key="1">
    <source>
        <dbReference type="EMBL" id="MBV4360510.1"/>
    </source>
</evidence>
<evidence type="ECO:0000313" key="2">
    <source>
        <dbReference type="Proteomes" id="UP000812270"/>
    </source>
</evidence>
<name>A0A9E2W558_9BACT</name>
<dbReference type="RefSeq" id="WP_217794959.1">
    <property type="nucleotide sequence ID" value="NZ_JAHSPG010000018.1"/>
</dbReference>
<protein>
    <submittedName>
        <fullName evidence="1">Uncharacterized protein</fullName>
    </submittedName>
</protein>
<accession>A0A9E2W558</accession>
<dbReference type="Proteomes" id="UP000812270">
    <property type="component" value="Unassembled WGS sequence"/>
</dbReference>
<comment type="caution">
    <text evidence="1">The sequence shown here is derived from an EMBL/GenBank/DDBJ whole genome shotgun (WGS) entry which is preliminary data.</text>
</comment>
<dbReference type="AlphaFoldDB" id="A0A9E2W558"/>
<keyword evidence="2" id="KW-1185">Reference proteome</keyword>
<organism evidence="1 2">
    <name type="scientific">Pinibacter aurantiacus</name>
    <dbReference type="NCBI Taxonomy" id="2851599"/>
    <lineage>
        <taxon>Bacteria</taxon>
        <taxon>Pseudomonadati</taxon>
        <taxon>Bacteroidota</taxon>
        <taxon>Chitinophagia</taxon>
        <taxon>Chitinophagales</taxon>
        <taxon>Chitinophagaceae</taxon>
        <taxon>Pinibacter</taxon>
    </lineage>
</organism>
<sequence>MKPLLIIFLAVILFAVYKLYLAYTKSQLLPGPNAERLGTQTVNARIYHQLLLDGSPCTFKHDAFIICFEKAYRNKLQKVNGQEKEFSVTDQYTIFDLDTNLAILDKKGLQDTKDLVKRTLDDPKPIVMTHWIETSEKGYAIRYNAYDHLTNASYDLPERANTEYESIGELIKDKIDKKEYTHLIIACTGWNNYQDNSLETYHRWLSYIQNAANEDKRGDSFKPFFIGITWASRWPAPAISFFNKANDADELGMTHICTLLWKYILPKLKNTIPVITIGHSFGARIMSRANHSRFMHTGWDTTTHVDLAIEFQGAYSISRFCEKKGNNGGMYTVDIPVKKHFMTCSRYDHAVKQAIYTKSYIGDNKSIGRLEDNKTASLFFEFNETDSTGQLAHPVQDKPKVLVNAENIIFRISSFLAGAHGDVSNHETGRFMWELIKKYT</sequence>
<gene>
    <name evidence="1" type="ORF">KTO63_25325</name>
</gene>